<comment type="caution">
    <text evidence="1">The sequence shown here is derived from an EMBL/GenBank/DDBJ whole genome shotgun (WGS) entry which is preliminary data.</text>
</comment>
<gene>
    <name evidence="1" type="ORF">GALL_380760</name>
</gene>
<name>A0A1J5QJQ4_9ZZZZ</name>
<evidence type="ECO:0000313" key="1">
    <source>
        <dbReference type="EMBL" id="OIQ80175.1"/>
    </source>
</evidence>
<sequence>MELAHVQRAGKSGRLTMAGLSYVFTISRVAEICHQFGGSASEISCASLASAKTSSRITRIVT</sequence>
<organism evidence="1">
    <name type="scientific">mine drainage metagenome</name>
    <dbReference type="NCBI Taxonomy" id="410659"/>
    <lineage>
        <taxon>unclassified sequences</taxon>
        <taxon>metagenomes</taxon>
        <taxon>ecological metagenomes</taxon>
    </lineage>
</organism>
<dbReference type="AlphaFoldDB" id="A0A1J5QJQ4"/>
<reference evidence="1" key="1">
    <citation type="submission" date="2016-10" db="EMBL/GenBank/DDBJ databases">
        <title>Sequence of Gallionella enrichment culture.</title>
        <authorList>
            <person name="Poehlein A."/>
            <person name="Muehling M."/>
            <person name="Daniel R."/>
        </authorList>
    </citation>
    <scope>NUCLEOTIDE SEQUENCE</scope>
</reference>
<proteinExistence type="predicted"/>
<dbReference type="EMBL" id="MLJW01001098">
    <property type="protein sequence ID" value="OIQ80175.1"/>
    <property type="molecule type" value="Genomic_DNA"/>
</dbReference>
<accession>A0A1J5QJQ4</accession>
<protein>
    <submittedName>
        <fullName evidence="1">Uncharacterized protein</fullName>
    </submittedName>
</protein>